<dbReference type="GO" id="GO:0008168">
    <property type="term" value="F:methyltransferase activity"/>
    <property type="evidence" value="ECO:0007669"/>
    <property type="project" value="UniProtKB-KW"/>
</dbReference>
<dbReference type="PANTHER" id="PTHR40048">
    <property type="entry name" value="RHAMNOSYL O-METHYLTRANSFERASE"/>
    <property type="match status" value="1"/>
</dbReference>
<protein>
    <recommendedName>
        <fullName evidence="4">Rhamnosyl O-methyltransferase</fullName>
    </recommendedName>
</protein>
<reference evidence="3" key="1">
    <citation type="submission" date="2018-05" db="EMBL/GenBank/DDBJ databases">
        <authorList>
            <person name="Lanie J.A."/>
            <person name="Ng W.-L."/>
            <person name="Kazmierczak K.M."/>
            <person name="Andrzejewski T.M."/>
            <person name="Davidsen T.M."/>
            <person name="Wayne K.J."/>
            <person name="Tettelin H."/>
            <person name="Glass J.I."/>
            <person name="Rusch D."/>
            <person name="Podicherti R."/>
            <person name="Tsui H.-C.T."/>
            <person name="Winkler M.E."/>
        </authorList>
    </citation>
    <scope>NUCLEOTIDE SEQUENCE</scope>
</reference>
<dbReference type="Gene3D" id="3.40.50.150">
    <property type="entry name" value="Vaccinia Virus protein VP39"/>
    <property type="match status" value="1"/>
</dbReference>
<dbReference type="InterPro" id="IPR007072">
    <property type="entry name" value="RNMT_CmcI"/>
</dbReference>
<name>A0A382QQ39_9ZZZZ</name>
<evidence type="ECO:0000313" key="3">
    <source>
        <dbReference type="EMBL" id="SVC86902.1"/>
    </source>
</evidence>
<dbReference type="GO" id="GO:0005886">
    <property type="term" value="C:plasma membrane"/>
    <property type="evidence" value="ECO:0007669"/>
    <property type="project" value="TreeGrafter"/>
</dbReference>
<evidence type="ECO:0008006" key="4">
    <source>
        <dbReference type="Google" id="ProtNLM"/>
    </source>
</evidence>
<dbReference type="GO" id="GO:0071770">
    <property type="term" value="P:DIM/DIP cell wall layer assembly"/>
    <property type="evidence" value="ECO:0007669"/>
    <property type="project" value="TreeGrafter"/>
</dbReference>
<evidence type="ECO:0000256" key="2">
    <source>
        <dbReference type="ARBA" id="ARBA00022679"/>
    </source>
</evidence>
<dbReference type="EMBL" id="UINC01115687">
    <property type="protein sequence ID" value="SVC86902.1"/>
    <property type="molecule type" value="Genomic_DNA"/>
</dbReference>
<dbReference type="GO" id="GO:0008610">
    <property type="term" value="P:lipid biosynthetic process"/>
    <property type="evidence" value="ECO:0007669"/>
    <property type="project" value="InterPro"/>
</dbReference>
<sequence>MQSKYSYQFEWMGRPIIQYPQDIVAMQEILFEVKPDLVIETGIAHGGSLILYSSLPRVERAAR</sequence>
<proteinExistence type="predicted"/>
<dbReference type="GO" id="GO:0032259">
    <property type="term" value="P:methylation"/>
    <property type="evidence" value="ECO:0007669"/>
    <property type="project" value="UniProtKB-KW"/>
</dbReference>
<dbReference type="InterPro" id="IPR029063">
    <property type="entry name" value="SAM-dependent_MTases_sf"/>
</dbReference>
<dbReference type="PANTHER" id="PTHR40048:SF1">
    <property type="entry name" value="RHAMNOSYL O-METHYLTRANSFERASE"/>
    <property type="match status" value="1"/>
</dbReference>
<keyword evidence="1" id="KW-0489">Methyltransferase</keyword>
<organism evidence="3">
    <name type="scientific">marine metagenome</name>
    <dbReference type="NCBI Taxonomy" id="408172"/>
    <lineage>
        <taxon>unclassified sequences</taxon>
        <taxon>metagenomes</taxon>
        <taxon>ecological metagenomes</taxon>
    </lineage>
</organism>
<evidence type="ECO:0000256" key="1">
    <source>
        <dbReference type="ARBA" id="ARBA00022603"/>
    </source>
</evidence>
<accession>A0A382QQ39</accession>
<dbReference type="Pfam" id="PF04989">
    <property type="entry name" value="RMNT_CmcI"/>
    <property type="match status" value="1"/>
</dbReference>
<feature type="non-terminal residue" evidence="3">
    <location>
        <position position="63"/>
    </location>
</feature>
<dbReference type="SUPFAM" id="SSF53335">
    <property type="entry name" value="S-adenosyl-L-methionine-dependent methyltransferases"/>
    <property type="match status" value="1"/>
</dbReference>
<keyword evidence="2" id="KW-0808">Transferase</keyword>
<gene>
    <name evidence="3" type="ORF">METZ01_LOCUS339756</name>
</gene>
<dbReference type="AlphaFoldDB" id="A0A382QQ39"/>